<gene>
    <name evidence="1" type="ORF">L6164_030128</name>
</gene>
<evidence type="ECO:0000313" key="2">
    <source>
        <dbReference type="Proteomes" id="UP000828941"/>
    </source>
</evidence>
<comment type="caution">
    <text evidence="1">The sequence shown here is derived from an EMBL/GenBank/DDBJ whole genome shotgun (WGS) entry which is preliminary data.</text>
</comment>
<sequence length="307" mass="33907">MATPEGTRNVSTEYDPDEISKVCVPNRHAGSNGVWIGDNPFEFVLPVTLIQLFLAFAVSRALYRILRPLRTPTLVCNTVGGILLGPSFLGLNQQFKESLYPPTQLGQWLPWVLFYPVLSQALLELNLITSELGHIALSSAMINDALEWVSLVVGAMTRNRQHSAQFLTCYLLMICLCVFITRPAMLIIEKRTPEGKPVKEIYIVLILLGVLIMAAISDIIGLSFLQGPLLLGLIMPNGAPLGTTLAEKSEVIILQFLLPLFFIYIGLHHKCVYNQRLGGNNEASILPSSRIHGEGACVYADCKNLQY</sequence>
<accession>A0ACB9LB70</accession>
<dbReference type="EMBL" id="CM039437">
    <property type="protein sequence ID" value="KAI4306887.1"/>
    <property type="molecule type" value="Genomic_DNA"/>
</dbReference>
<evidence type="ECO:0000313" key="1">
    <source>
        <dbReference type="EMBL" id="KAI4306887.1"/>
    </source>
</evidence>
<organism evidence="1 2">
    <name type="scientific">Bauhinia variegata</name>
    <name type="common">Purple orchid tree</name>
    <name type="synonym">Phanera variegata</name>
    <dbReference type="NCBI Taxonomy" id="167791"/>
    <lineage>
        <taxon>Eukaryota</taxon>
        <taxon>Viridiplantae</taxon>
        <taxon>Streptophyta</taxon>
        <taxon>Embryophyta</taxon>
        <taxon>Tracheophyta</taxon>
        <taxon>Spermatophyta</taxon>
        <taxon>Magnoliopsida</taxon>
        <taxon>eudicotyledons</taxon>
        <taxon>Gunneridae</taxon>
        <taxon>Pentapetalae</taxon>
        <taxon>rosids</taxon>
        <taxon>fabids</taxon>
        <taxon>Fabales</taxon>
        <taxon>Fabaceae</taxon>
        <taxon>Cercidoideae</taxon>
        <taxon>Cercideae</taxon>
        <taxon>Bauhiniinae</taxon>
        <taxon>Bauhinia</taxon>
    </lineage>
</organism>
<keyword evidence="2" id="KW-1185">Reference proteome</keyword>
<reference evidence="1 2" key="1">
    <citation type="journal article" date="2022" name="DNA Res.">
        <title>Chromosomal-level genome assembly of the orchid tree Bauhinia variegata (Leguminosae; Cercidoideae) supports the allotetraploid origin hypothesis of Bauhinia.</title>
        <authorList>
            <person name="Zhong Y."/>
            <person name="Chen Y."/>
            <person name="Zheng D."/>
            <person name="Pang J."/>
            <person name="Liu Y."/>
            <person name="Luo S."/>
            <person name="Meng S."/>
            <person name="Qian L."/>
            <person name="Wei D."/>
            <person name="Dai S."/>
            <person name="Zhou R."/>
        </authorList>
    </citation>
    <scope>NUCLEOTIDE SEQUENCE [LARGE SCALE GENOMIC DNA]</scope>
    <source>
        <strain evidence="1">BV-YZ2020</strain>
    </source>
</reference>
<dbReference type="Proteomes" id="UP000828941">
    <property type="component" value="Chromosome 12"/>
</dbReference>
<protein>
    <submittedName>
        <fullName evidence="1">Uncharacterized protein</fullName>
    </submittedName>
</protein>
<name>A0ACB9LB70_BAUVA</name>
<proteinExistence type="predicted"/>